<evidence type="ECO:0000313" key="1">
    <source>
        <dbReference type="EMBL" id="MPM86354.1"/>
    </source>
</evidence>
<comment type="caution">
    <text evidence="1">The sequence shown here is derived from an EMBL/GenBank/DDBJ whole genome shotgun (WGS) entry which is preliminary data.</text>
</comment>
<name>A0A645DAI0_9ZZZZ</name>
<reference evidence="1" key="1">
    <citation type="submission" date="2019-08" db="EMBL/GenBank/DDBJ databases">
        <authorList>
            <person name="Kucharzyk K."/>
            <person name="Murdoch R.W."/>
            <person name="Higgins S."/>
            <person name="Loffler F."/>
        </authorList>
    </citation>
    <scope>NUCLEOTIDE SEQUENCE</scope>
</reference>
<proteinExistence type="predicted"/>
<organism evidence="1">
    <name type="scientific">bioreactor metagenome</name>
    <dbReference type="NCBI Taxonomy" id="1076179"/>
    <lineage>
        <taxon>unclassified sequences</taxon>
        <taxon>metagenomes</taxon>
        <taxon>ecological metagenomes</taxon>
    </lineage>
</organism>
<dbReference type="AlphaFoldDB" id="A0A645DAI0"/>
<dbReference type="EMBL" id="VSSQ01034415">
    <property type="protein sequence ID" value="MPM86354.1"/>
    <property type="molecule type" value="Genomic_DNA"/>
</dbReference>
<protein>
    <submittedName>
        <fullName evidence="1">Uncharacterized protein</fullName>
    </submittedName>
</protein>
<gene>
    <name evidence="1" type="ORF">SDC9_133443</name>
</gene>
<sequence>MHNHRLEADVLEHRDILDDRALELLIHHRRTTIFHDHRAAGKPPDVGDCLDEHLSLQYLCFHPMVFQLL</sequence>
<accession>A0A645DAI0</accession>